<name>A0AAW3EQM3_BURGA</name>
<dbReference type="GeneID" id="66457767"/>
<keyword evidence="1" id="KW-0732">Signal</keyword>
<feature type="signal peptide" evidence="1">
    <location>
        <begin position="1"/>
        <end position="25"/>
    </location>
</feature>
<dbReference type="RefSeq" id="WP_036051543.1">
    <property type="nucleotide sequence ID" value="NZ_CADEPW010000013.1"/>
</dbReference>
<protein>
    <recommendedName>
        <fullName evidence="4">Carboxypeptidase regulatory-like domain-containing protein</fullName>
    </recommendedName>
</protein>
<evidence type="ECO:0000313" key="3">
    <source>
        <dbReference type="Proteomes" id="UP000029590"/>
    </source>
</evidence>
<dbReference type="Proteomes" id="UP000029590">
    <property type="component" value="Unassembled WGS sequence"/>
</dbReference>
<comment type="caution">
    <text evidence="2">The sequence shown here is derived from an EMBL/GenBank/DDBJ whole genome shotgun (WGS) entry which is preliminary data.</text>
</comment>
<dbReference type="KEGG" id="bgo:BM43_3368"/>
<feature type="chain" id="PRO_5043878953" description="Carboxypeptidase regulatory-like domain-containing protein" evidence="1">
    <location>
        <begin position="26"/>
        <end position="243"/>
    </location>
</feature>
<gene>
    <name evidence="2" type="ORF">DM48_5548</name>
</gene>
<evidence type="ECO:0000313" key="2">
    <source>
        <dbReference type="EMBL" id="KGC09309.1"/>
    </source>
</evidence>
<evidence type="ECO:0008006" key="4">
    <source>
        <dbReference type="Google" id="ProtNLM"/>
    </source>
</evidence>
<reference evidence="2 3" key="1">
    <citation type="submission" date="2014-04" db="EMBL/GenBank/DDBJ databases">
        <authorList>
            <person name="Bishop-Lilly K.A."/>
            <person name="Broomall S.M."/>
            <person name="Chain P.S."/>
            <person name="Chertkov O."/>
            <person name="Coyne S.R."/>
            <person name="Daligault H.E."/>
            <person name="Davenport K.W."/>
            <person name="Erkkila T."/>
            <person name="Frey K.G."/>
            <person name="Gibbons H.S."/>
            <person name="Gu W."/>
            <person name="Jaissle J."/>
            <person name="Johnson S.L."/>
            <person name="Koroleva G.I."/>
            <person name="Ladner J.T."/>
            <person name="Lo C.-C."/>
            <person name="Minogue T.D."/>
            <person name="Munk C."/>
            <person name="Palacios G.F."/>
            <person name="Redden C.L."/>
            <person name="Rosenzweig C.N."/>
            <person name="Scholz M.B."/>
            <person name="Teshima H."/>
            <person name="Xu Y."/>
        </authorList>
    </citation>
    <scope>NUCLEOTIDE SEQUENCE [LARGE SCALE GENOMIC DNA]</scope>
    <source>
        <strain evidence="3">gladioli</strain>
    </source>
</reference>
<evidence type="ECO:0000256" key="1">
    <source>
        <dbReference type="SAM" id="SignalP"/>
    </source>
</evidence>
<sequence>MKTNHTKLRAARWIGLGIVAAATMAACGGGGDSGGGGPVGPQTVASGKISGTAAVGAAMANASITIACAQGNGAGTATASGAYALSFAFSGPCSITGSTGSATLHSLANGSGTFNVTPLTELMLVYLAAELGTDLNGLLAGLGTNTAYQAAASNNADLAAAQGGVAAVLKKLYGITLSTSAFLTTAFTPGQPGADADLDALQAAGAFTSNGTPSATLLSAVAAAGTTANSPTGGTGGSTSGTP</sequence>
<proteinExistence type="predicted"/>
<dbReference type="PROSITE" id="PS51257">
    <property type="entry name" value="PROKAR_LIPOPROTEIN"/>
    <property type="match status" value="1"/>
</dbReference>
<dbReference type="AlphaFoldDB" id="A0AAW3EQM3"/>
<dbReference type="EMBL" id="JPGG01000018">
    <property type="protein sequence ID" value="KGC09309.1"/>
    <property type="molecule type" value="Genomic_DNA"/>
</dbReference>
<accession>A0AAW3EQM3</accession>
<organism evidence="2 3">
    <name type="scientific">Burkholderia gladioli</name>
    <name type="common">Pseudomonas marginata</name>
    <name type="synonym">Phytomonas marginata</name>
    <dbReference type="NCBI Taxonomy" id="28095"/>
    <lineage>
        <taxon>Bacteria</taxon>
        <taxon>Pseudomonadati</taxon>
        <taxon>Pseudomonadota</taxon>
        <taxon>Betaproteobacteria</taxon>
        <taxon>Burkholderiales</taxon>
        <taxon>Burkholderiaceae</taxon>
        <taxon>Burkholderia</taxon>
    </lineage>
</organism>